<dbReference type="GO" id="GO:0016020">
    <property type="term" value="C:membrane"/>
    <property type="evidence" value="ECO:0007669"/>
    <property type="project" value="InterPro"/>
</dbReference>
<dbReference type="Pfam" id="PF09177">
    <property type="entry name" value="STX6_10_61_N"/>
    <property type="match status" value="1"/>
</dbReference>
<sequence>MSADTDPYHEVQSEMQSTLASAGTLLSSFRRIQGMAPSRGRGEESEELSYARSELKATLSALEADLEDLEESVRVVETTGASFFGLNETEVQKRRKYVRDVRKELDDMRAEVASSEGFGSSSTSRYAPSSPTSRPKSTFVDPLQRPSNGKSNDEDVDEQTEWSRMEQQAAVQMIMREQDKTIDSITGTVVTLTEQAGLMGREIGEHIELLEDLGQNVDRTESKLNKSLKRIKRFVRETEGEFAFYIEAGDH</sequence>
<dbReference type="EMBL" id="LNZH02000143">
    <property type="protein sequence ID" value="OCB90036.1"/>
    <property type="molecule type" value="Genomic_DNA"/>
</dbReference>
<evidence type="ECO:0000256" key="7">
    <source>
        <dbReference type="ARBA" id="ARBA00023136"/>
    </source>
</evidence>
<keyword evidence="4" id="KW-0653">Protein transport</keyword>
<evidence type="ECO:0000256" key="3">
    <source>
        <dbReference type="ARBA" id="ARBA00022692"/>
    </source>
</evidence>
<feature type="region of interest" description="Disordered" evidence="10">
    <location>
        <begin position="110"/>
        <end position="165"/>
    </location>
</feature>
<keyword evidence="7" id="KW-0472">Membrane</keyword>
<keyword evidence="9" id="KW-0175">Coiled coil</keyword>
<keyword evidence="3" id="KW-0812">Transmembrane</keyword>
<dbReference type="Gene3D" id="1.20.58.90">
    <property type="match status" value="1"/>
</dbReference>
<evidence type="ECO:0000256" key="5">
    <source>
        <dbReference type="ARBA" id="ARBA00022989"/>
    </source>
</evidence>
<dbReference type="GO" id="GO:0015031">
    <property type="term" value="P:protein transport"/>
    <property type="evidence" value="ECO:0007669"/>
    <property type="project" value="UniProtKB-KW"/>
</dbReference>
<dbReference type="GO" id="GO:0048193">
    <property type="term" value="P:Golgi vesicle transport"/>
    <property type="evidence" value="ECO:0007669"/>
    <property type="project" value="InterPro"/>
</dbReference>
<dbReference type="InterPro" id="IPR015260">
    <property type="entry name" value="Syntaxin-6/10/61_N"/>
</dbReference>
<dbReference type="FunFam" id="1.20.58.90:FF:000004">
    <property type="entry name" value="Syntaxin 10"/>
    <property type="match status" value="1"/>
</dbReference>
<keyword evidence="5" id="KW-1133">Transmembrane helix</keyword>
<evidence type="ECO:0000256" key="4">
    <source>
        <dbReference type="ARBA" id="ARBA00022927"/>
    </source>
</evidence>
<dbReference type="SUPFAM" id="SSF58038">
    <property type="entry name" value="SNARE fusion complex"/>
    <property type="match status" value="1"/>
</dbReference>
<evidence type="ECO:0000256" key="6">
    <source>
        <dbReference type="ARBA" id="ARBA00023034"/>
    </source>
</evidence>
<name>A0A9Q5I1W3_SANBA</name>
<feature type="coiled-coil region" evidence="9">
    <location>
        <begin position="52"/>
        <end position="79"/>
    </location>
</feature>
<dbReference type="GO" id="GO:0005794">
    <property type="term" value="C:Golgi apparatus"/>
    <property type="evidence" value="ECO:0007669"/>
    <property type="project" value="UniProtKB-SubCell"/>
</dbReference>
<keyword evidence="2" id="KW-0813">Transport</keyword>
<dbReference type="OrthoDB" id="546861at2759"/>
<dbReference type="SMART" id="SM00397">
    <property type="entry name" value="t_SNARE"/>
    <property type="match status" value="1"/>
</dbReference>
<evidence type="ECO:0000256" key="8">
    <source>
        <dbReference type="ARBA" id="ARBA00037801"/>
    </source>
</evidence>
<keyword evidence="13" id="KW-1185">Reference proteome</keyword>
<evidence type="ECO:0000313" key="13">
    <source>
        <dbReference type="Proteomes" id="UP000757232"/>
    </source>
</evidence>
<feature type="compositionally biased region" description="Low complexity" evidence="10">
    <location>
        <begin position="114"/>
        <end position="135"/>
    </location>
</feature>
<reference evidence="12" key="1">
    <citation type="submission" date="2016-06" db="EMBL/GenBank/DDBJ databases">
        <title>Draft Genome sequence of the fungus Inonotus baumii.</title>
        <authorList>
            <person name="Zhu H."/>
            <person name="Lin W."/>
        </authorList>
    </citation>
    <scope>NUCLEOTIDE SEQUENCE</scope>
    <source>
        <strain evidence="12">821</strain>
    </source>
</reference>
<protein>
    <recommendedName>
        <fullName evidence="11">t-SNARE coiled-coil homology domain-containing protein</fullName>
    </recommendedName>
</protein>
<evidence type="ECO:0000256" key="1">
    <source>
        <dbReference type="ARBA" id="ARBA00009063"/>
    </source>
</evidence>
<comment type="caution">
    <text evidence="12">The sequence shown here is derived from an EMBL/GenBank/DDBJ whole genome shotgun (WGS) entry which is preliminary data.</text>
</comment>
<dbReference type="CDD" id="cd21442">
    <property type="entry name" value="SNARE_NTD_STX6-like"/>
    <property type="match status" value="1"/>
</dbReference>
<dbReference type="Proteomes" id="UP000757232">
    <property type="component" value="Unassembled WGS sequence"/>
</dbReference>
<feature type="domain" description="T-SNARE coiled-coil homology" evidence="11">
    <location>
        <begin position="172"/>
        <end position="234"/>
    </location>
</feature>
<evidence type="ECO:0000259" key="11">
    <source>
        <dbReference type="PROSITE" id="PS50192"/>
    </source>
</evidence>
<evidence type="ECO:0000256" key="2">
    <source>
        <dbReference type="ARBA" id="ARBA00022448"/>
    </source>
</evidence>
<dbReference type="AlphaFoldDB" id="A0A9Q5I1W3"/>
<dbReference type="PROSITE" id="PS50192">
    <property type="entry name" value="T_SNARE"/>
    <property type="match status" value="1"/>
</dbReference>
<gene>
    <name evidence="12" type="ORF">A7U60_g2799</name>
</gene>
<comment type="similarity">
    <text evidence="1">Belongs to the syntaxin family.</text>
</comment>
<dbReference type="InterPro" id="IPR000727">
    <property type="entry name" value="T_SNARE_dom"/>
</dbReference>
<evidence type="ECO:0000256" key="9">
    <source>
        <dbReference type="SAM" id="Coils"/>
    </source>
</evidence>
<dbReference type="Gene3D" id="1.20.5.110">
    <property type="match status" value="1"/>
</dbReference>
<dbReference type="InterPro" id="IPR010989">
    <property type="entry name" value="SNARE"/>
</dbReference>
<keyword evidence="6" id="KW-0333">Golgi apparatus</keyword>
<dbReference type="CDD" id="cd15851">
    <property type="entry name" value="SNARE_Syntaxin6"/>
    <property type="match status" value="1"/>
</dbReference>
<dbReference type="SUPFAM" id="SSF47661">
    <property type="entry name" value="t-snare proteins"/>
    <property type="match status" value="1"/>
</dbReference>
<evidence type="ECO:0000256" key="10">
    <source>
        <dbReference type="SAM" id="MobiDB-lite"/>
    </source>
</evidence>
<evidence type="ECO:0000313" key="12">
    <source>
        <dbReference type="EMBL" id="OCB90036.1"/>
    </source>
</evidence>
<comment type="subcellular location">
    <subcellularLocation>
        <location evidence="8">Golgi apparatus</location>
        <location evidence="8">trans-Golgi network membrane</location>
        <topology evidence="8">Single-pass type IV membrane protein</topology>
    </subcellularLocation>
</comment>
<proteinExistence type="inferred from homology"/>
<accession>A0A9Q5I1W3</accession>
<organism evidence="12 13">
    <name type="scientific">Sanghuangporus baumii</name>
    <name type="common">Phellinus baumii</name>
    <dbReference type="NCBI Taxonomy" id="108892"/>
    <lineage>
        <taxon>Eukaryota</taxon>
        <taxon>Fungi</taxon>
        <taxon>Dikarya</taxon>
        <taxon>Basidiomycota</taxon>
        <taxon>Agaricomycotina</taxon>
        <taxon>Agaricomycetes</taxon>
        <taxon>Hymenochaetales</taxon>
        <taxon>Hymenochaetaceae</taxon>
        <taxon>Sanghuangporus</taxon>
    </lineage>
</organism>